<dbReference type="AlphaFoldDB" id="A0A2N8SPS7"/>
<dbReference type="RefSeq" id="WP_102895865.1">
    <property type="nucleotide sequence ID" value="NZ_JAMOHU010000076.1"/>
</dbReference>
<keyword evidence="1" id="KW-0732">Signal</keyword>
<evidence type="ECO:0000256" key="1">
    <source>
        <dbReference type="SAM" id="SignalP"/>
    </source>
</evidence>
<organism evidence="2 3">
    <name type="scientific">Stutzerimonas stutzeri</name>
    <name type="common">Pseudomonas stutzeri</name>
    <dbReference type="NCBI Taxonomy" id="316"/>
    <lineage>
        <taxon>Bacteria</taxon>
        <taxon>Pseudomonadati</taxon>
        <taxon>Pseudomonadota</taxon>
        <taxon>Gammaproteobacteria</taxon>
        <taxon>Pseudomonadales</taxon>
        <taxon>Pseudomonadaceae</taxon>
        <taxon>Stutzerimonas</taxon>
    </lineage>
</organism>
<feature type="chain" id="PRO_5014666940" evidence="1">
    <location>
        <begin position="20"/>
        <end position="78"/>
    </location>
</feature>
<comment type="caution">
    <text evidence="2">The sequence shown here is derived from an EMBL/GenBank/DDBJ whole genome shotgun (WGS) entry which is preliminary data.</text>
</comment>
<gene>
    <name evidence="2" type="ORF">CXK94_21970</name>
</gene>
<dbReference type="Gene3D" id="2.30.140.50">
    <property type="entry name" value="Protein of unknown function DUF2790"/>
    <property type="match status" value="1"/>
</dbReference>
<dbReference type="InterPro" id="IPR021245">
    <property type="entry name" value="DUF2790"/>
</dbReference>
<evidence type="ECO:0000313" key="2">
    <source>
        <dbReference type="EMBL" id="PNG04494.1"/>
    </source>
</evidence>
<dbReference type="Pfam" id="PF10976">
    <property type="entry name" value="DUF2790"/>
    <property type="match status" value="1"/>
</dbReference>
<feature type="signal peptide" evidence="1">
    <location>
        <begin position="1"/>
        <end position="19"/>
    </location>
</feature>
<dbReference type="EMBL" id="POUT01000024">
    <property type="protein sequence ID" value="PNG04494.1"/>
    <property type="molecule type" value="Genomic_DNA"/>
</dbReference>
<protein>
    <submittedName>
        <fullName evidence="2">DUF2790 domain-containing protein</fullName>
    </submittedName>
</protein>
<proteinExistence type="predicted"/>
<evidence type="ECO:0000313" key="3">
    <source>
        <dbReference type="Proteomes" id="UP000236023"/>
    </source>
</evidence>
<reference evidence="2 3" key="1">
    <citation type="submission" date="2018-01" db="EMBL/GenBank/DDBJ databases">
        <title>Denitrification phenotypes of diverse strains of Pseudomonas stutzeri.</title>
        <authorList>
            <person name="Milligan D.A."/>
            <person name="Bergaust L."/>
            <person name="Bakken L.R."/>
            <person name="Frostegard A."/>
        </authorList>
    </citation>
    <scope>NUCLEOTIDE SEQUENCE [LARGE SCALE GENOMIC DNA]</scope>
    <source>
        <strain evidence="2 3">24a75</strain>
    </source>
</reference>
<sequence>MNKLIWIASLALCAQWASAADEPTPYRYGDRLDIAQVVSLEVPAGGCEVVEAKMTYVDSNGETRETTYLRQGTDCSNF</sequence>
<dbReference type="Proteomes" id="UP000236023">
    <property type="component" value="Unassembled WGS sequence"/>
</dbReference>
<name>A0A2N8SPS7_STUST</name>
<accession>A0A2N8SPS7</accession>